<dbReference type="CDD" id="cd00009">
    <property type="entry name" value="AAA"/>
    <property type="match status" value="1"/>
</dbReference>
<dbReference type="InterPro" id="IPR011703">
    <property type="entry name" value="ATPase_AAA-3"/>
</dbReference>
<evidence type="ECO:0000313" key="2">
    <source>
        <dbReference type="EMBL" id="TCP01690.1"/>
    </source>
</evidence>
<comment type="caution">
    <text evidence="2">The sequence shown here is derived from an EMBL/GenBank/DDBJ whole genome shotgun (WGS) entry which is preliminary data.</text>
</comment>
<dbReference type="EMBL" id="SLXD01000008">
    <property type="protein sequence ID" value="TCP01690.1"/>
    <property type="molecule type" value="Genomic_DNA"/>
</dbReference>
<dbReference type="InterPro" id="IPR027417">
    <property type="entry name" value="P-loop_NTPase"/>
</dbReference>
<protein>
    <submittedName>
        <fullName evidence="2">MoxR-like ATPase</fullName>
    </submittedName>
</protein>
<dbReference type="OrthoDB" id="9808397at2"/>
<dbReference type="GO" id="GO:0005524">
    <property type="term" value="F:ATP binding"/>
    <property type="evidence" value="ECO:0007669"/>
    <property type="project" value="InterPro"/>
</dbReference>
<dbReference type="InterPro" id="IPR041628">
    <property type="entry name" value="ChlI/MoxR_AAA_lid"/>
</dbReference>
<dbReference type="SMART" id="SM00382">
    <property type="entry name" value="AAA"/>
    <property type="match status" value="1"/>
</dbReference>
<dbReference type="PIRSF" id="PIRSF002849">
    <property type="entry name" value="AAA_ATPase_chaperone_MoxR_prd"/>
    <property type="match status" value="1"/>
</dbReference>
<dbReference type="GeneID" id="99683776"/>
<gene>
    <name evidence="2" type="ORF">EV684_10829</name>
</gene>
<dbReference type="Pfam" id="PF17863">
    <property type="entry name" value="AAA_lid_2"/>
    <property type="match status" value="1"/>
</dbReference>
<dbReference type="Gene3D" id="1.10.8.80">
    <property type="entry name" value="Magnesium chelatase subunit I, C-Terminal domain"/>
    <property type="match status" value="1"/>
</dbReference>
<dbReference type="PRINTS" id="PR00300">
    <property type="entry name" value="CLPPROTEASEA"/>
</dbReference>
<dbReference type="PANTHER" id="PTHR42759:SF6">
    <property type="entry name" value="REGULATORY PROTEIN-RELATED"/>
    <property type="match status" value="1"/>
</dbReference>
<organism evidence="2 3">
    <name type="scientific">Rubrivivax gelatinosus</name>
    <name type="common">Rhodocyclus gelatinosus</name>
    <name type="synonym">Rhodopseudomonas gelatinosa</name>
    <dbReference type="NCBI Taxonomy" id="28068"/>
    <lineage>
        <taxon>Bacteria</taxon>
        <taxon>Pseudomonadati</taxon>
        <taxon>Pseudomonadota</taxon>
        <taxon>Betaproteobacteria</taxon>
        <taxon>Burkholderiales</taxon>
        <taxon>Sphaerotilaceae</taxon>
        <taxon>Rubrivivax</taxon>
    </lineage>
</organism>
<dbReference type="Gene3D" id="3.40.50.300">
    <property type="entry name" value="P-loop containing nucleotide triphosphate hydrolases"/>
    <property type="match status" value="1"/>
</dbReference>
<feature type="domain" description="AAA+ ATPase" evidence="1">
    <location>
        <begin position="40"/>
        <end position="184"/>
    </location>
</feature>
<accession>A0A4R2M631</accession>
<reference evidence="2 3" key="1">
    <citation type="submission" date="2019-03" db="EMBL/GenBank/DDBJ databases">
        <title>Genomic Encyclopedia of Type Strains, Phase IV (KMG-IV): sequencing the most valuable type-strain genomes for metagenomic binning, comparative biology and taxonomic classification.</title>
        <authorList>
            <person name="Goeker M."/>
        </authorList>
    </citation>
    <scope>NUCLEOTIDE SEQUENCE [LARGE SCALE GENOMIC DNA]</scope>
    <source>
        <strain evidence="2 3">DSM 1709</strain>
    </source>
</reference>
<dbReference type="Proteomes" id="UP000295106">
    <property type="component" value="Unassembled WGS sequence"/>
</dbReference>
<sequence>MNESDLEDWRRRALRLEGAIREVVLGMSQAVRLTTVALFARGHVLLEGDVGVGKTTLLRAVARAVGGGYQRIEGTIDLMPSDLVYYTQVGDDGRPRVLPGPLLTHGEHLSVFFFNEINRARPQVHALLLRLMAEQSISAFNREYRFPHLSVFADRNRVEREETFELPAAARDRFLMEILVEAPDEPAQLEALMFDPRFHDTARLVEPVPAGLLDPTRLEELAARIQLQVQASPALRRYGVELWQATREPARFGITLPEVEVGELVHAGASPRGMAMLVRAARVHAWLEGRDAVVPEDLRAVFVETVAHRIALQPVYEAQRDRIARPLAQQILRRVASP</sequence>
<dbReference type="InterPro" id="IPR003593">
    <property type="entry name" value="AAA+_ATPase"/>
</dbReference>
<dbReference type="RefSeq" id="WP_132647761.1">
    <property type="nucleotide sequence ID" value="NZ_CP181386.1"/>
</dbReference>
<evidence type="ECO:0000313" key="3">
    <source>
        <dbReference type="Proteomes" id="UP000295106"/>
    </source>
</evidence>
<dbReference type="Pfam" id="PF07726">
    <property type="entry name" value="AAA_3"/>
    <property type="match status" value="1"/>
</dbReference>
<dbReference type="AlphaFoldDB" id="A0A4R2M631"/>
<dbReference type="PANTHER" id="PTHR42759">
    <property type="entry name" value="MOXR FAMILY PROTEIN"/>
    <property type="match status" value="1"/>
</dbReference>
<evidence type="ECO:0000259" key="1">
    <source>
        <dbReference type="SMART" id="SM00382"/>
    </source>
</evidence>
<dbReference type="InterPro" id="IPR050764">
    <property type="entry name" value="CbbQ/NirQ/NorQ/GpvN"/>
</dbReference>
<name>A0A4R2M631_RUBGE</name>
<dbReference type="InterPro" id="IPR001270">
    <property type="entry name" value="ClpA/B"/>
</dbReference>
<dbReference type="GO" id="GO:0016887">
    <property type="term" value="F:ATP hydrolysis activity"/>
    <property type="evidence" value="ECO:0007669"/>
    <property type="project" value="InterPro"/>
</dbReference>
<proteinExistence type="predicted"/>
<dbReference type="SUPFAM" id="SSF52540">
    <property type="entry name" value="P-loop containing nucleoside triphosphate hydrolases"/>
    <property type="match status" value="1"/>
</dbReference>